<evidence type="ECO:0000256" key="5">
    <source>
        <dbReference type="SAM" id="SignalP"/>
    </source>
</evidence>
<evidence type="ECO:0000313" key="7">
    <source>
        <dbReference type="EMBL" id="KXH84885.1"/>
    </source>
</evidence>
<comment type="caution">
    <text evidence="7">The sequence shown here is derived from an EMBL/GenBank/DDBJ whole genome shotgun (WGS) entry which is preliminary data.</text>
</comment>
<comment type="subcellular location">
    <subcellularLocation>
        <location evidence="1">Cell envelope</location>
    </subcellularLocation>
</comment>
<reference evidence="8" key="1">
    <citation type="submission" date="2015-12" db="EMBL/GenBank/DDBJ databases">
        <title>Genome sequence of a biocontrol rhizobacterium Chryseobacterium kwangjuense strain KJ1R5 isolated from pepper (Capsicum annuum L.).</title>
        <authorList>
            <person name="Jeong J.-J."/>
            <person name="Park H."/>
            <person name="Mannaa M."/>
            <person name="Sang M.K."/>
            <person name="Choi I.-G."/>
            <person name="Kim K.D."/>
        </authorList>
    </citation>
    <scope>NUCLEOTIDE SEQUENCE [LARGE SCALE GENOMIC DNA]</scope>
    <source>
        <strain evidence="8">KJ1R5</strain>
    </source>
</reference>
<dbReference type="PANTHER" id="PTHR42852:SF6">
    <property type="entry name" value="THIOL:DISULFIDE INTERCHANGE PROTEIN DSBE"/>
    <property type="match status" value="1"/>
</dbReference>
<keyword evidence="3" id="KW-1015">Disulfide bond</keyword>
<dbReference type="CDD" id="cd02966">
    <property type="entry name" value="TlpA_like_family"/>
    <property type="match status" value="1"/>
</dbReference>
<reference evidence="7 8" key="2">
    <citation type="journal article" date="2016" name="Genome Announc.">
        <title>Draft Genome Sequence of a Biocontrol Rhizobacterium, Chryseobacterium kwangjuense Strain KJ1R5, Isolated from Pepper (Capsicum annuum).</title>
        <authorList>
            <person name="Jeong J.J."/>
            <person name="Park H."/>
            <person name="Park B.H."/>
            <person name="Mannaa M."/>
            <person name="Sang M.K."/>
            <person name="Choi I.G."/>
            <person name="Kim K.D."/>
        </authorList>
    </citation>
    <scope>NUCLEOTIDE SEQUENCE [LARGE SCALE GENOMIC DNA]</scope>
    <source>
        <strain evidence="7 8">KJ1R5</strain>
    </source>
</reference>
<evidence type="ECO:0000256" key="3">
    <source>
        <dbReference type="ARBA" id="ARBA00023157"/>
    </source>
</evidence>
<keyword evidence="4" id="KW-0676">Redox-active center</keyword>
<dbReference type="InterPro" id="IPR036249">
    <property type="entry name" value="Thioredoxin-like_sf"/>
</dbReference>
<dbReference type="AlphaFoldDB" id="A0A135WJ34"/>
<name>A0A135WJ34_9FLAO</name>
<dbReference type="GO" id="GO:0030313">
    <property type="term" value="C:cell envelope"/>
    <property type="evidence" value="ECO:0007669"/>
    <property type="project" value="UniProtKB-SubCell"/>
</dbReference>
<dbReference type="Gene3D" id="3.40.30.10">
    <property type="entry name" value="Glutaredoxin"/>
    <property type="match status" value="1"/>
</dbReference>
<evidence type="ECO:0000256" key="4">
    <source>
        <dbReference type="ARBA" id="ARBA00023284"/>
    </source>
</evidence>
<keyword evidence="5" id="KW-0732">Signal</keyword>
<gene>
    <name evidence="7" type="ORF">AU378_03780</name>
</gene>
<dbReference type="EMBL" id="LPUR01000001">
    <property type="protein sequence ID" value="KXH84885.1"/>
    <property type="molecule type" value="Genomic_DNA"/>
</dbReference>
<dbReference type="InterPro" id="IPR013766">
    <property type="entry name" value="Thioredoxin_domain"/>
</dbReference>
<feature type="signal peptide" evidence="5">
    <location>
        <begin position="1"/>
        <end position="19"/>
    </location>
</feature>
<evidence type="ECO:0000256" key="2">
    <source>
        <dbReference type="ARBA" id="ARBA00022748"/>
    </source>
</evidence>
<dbReference type="InterPro" id="IPR013740">
    <property type="entry name" value="Redoxin"/>
</dbReference>
<sequence>MKNTILTLVISLYSIFAFSQGNTKITINIPQTDTTKLKATIFVLDPTQTIGSEKYQDTVQIKNGHCQFTVNMKNPSLVYMTINHKYVTFPGTYGVIVEPFDNLVFDLPDIKEASYFGFGILNTKVSGKGSEKINFTKNILHKVFDIYKTDPPTPSQSLTYTYKTTDRKLTVIDSLYRLNKTVPGHIKDLVKALLYAEIMVALNRESLRCEDDSVKILFDKYIVNKKRIEVFLKKGIIQYSGAGTLPSYLILTEYSAPTKTNNEFFRETNQLKYAQLLVKRLKKFPEIRDYLLSDHLISSIRNSFDSTTIKLFEYYCIEADFNNPNFITVTNLYVDTEKKFAVGKPFYNFSLPDSTGKLHTLSDFKGKVLVIDFWYNGCSGCKLTVPVLEEIEKEMVSENVQFLSIGIDKKDLWLEGIGKYSSASSLQLYTEGRSKEHPMMKYLNIYAYPRLIVVDKNGNIASAPPEPRTKKEDFVNFVKTLL</sequence>
<protein>
    <recommendedName>
        <fullName evidence="6">Thioredoxin domain-containing protein</fullName>
    </recommendedName>
</protein>
<dbReference type="GO" id="GO:0017004">
    <property type="term" value="P:cytochrome complex assembly"/>
    <property type="evidence" value="ECO:0007669"/>
    <property type="project" value="UniProtKB-KW"/>
</dbReference>
<dbReference type="Pfam" id="PF08534">
    <property type="entry name" value="Redoxin"/>
    <property type="match status" value="1"/>
</dbReference>
<dbReference type="OrthoDB" id="9815205at2"/>
<evidence type="ECO:0000313" key="8">
    <source>
        <dbReference type="Proteomes" id="UP000070513"/>
    </source>
</evidence>
<dbReference type="InterPro" id="IPR050553">
    <property type="entry name" value="Thioredoxin_ResA/DsbE_sf"/>
</dbReference>
<evidence type="ECO:0000259" key="6">
    <source>
        <dbReference type="PROSITE" id="PS51352"/>
    </source>
</evidence>
<feature type="chain" id="PRO_5007468043" description="Thioredoxin domain-containing protein" evidence="5">
    <location>
        <begin position="20"/>
        <end position="482"/>
    </location>
</feature>
<evidence type="ECO:0000256" key="1">
    <source>
        <dbReference type="ARBA" id="ARBA00004196"/>
    </source>
</evidence>
<dbReference type="SUPFAM" id="SSF52833">
    <property type="entry name" value="Thioredoxin-like"/>
    <property type="match status" value="1"/>
</dbReference>
<dbReference type="PROSITE" id="PS51352">
    <property type="entry name" value="THIOREDOXIN_2"/>
    <property type="match status" value="1"/>
</dbReference>
<feature type="domain" description="Thioredoxin" evidence="6">
    <location>
        <begin position="340"/>
        <end position="482"/>
    </location>
</feature>
<dbReference type="PANTHER" id="PTHR42852">
    <property type="entry name" value="THIOL:DISULFIDE INTERCHANGE PROTEIN DSBE"/>
    <property type="match status" value="1"/>
</dbReference>
<organism evidence="7 8">
    <name type="scientific">Chryseobacterium kwangjuense</name>
    <dbReference type="NCBI Taxonomy" id="267125"/>
    <lineage>
        <taxon>Bacteria</taxon>
        <taxon>Pseudomonadati</taxon>
        <taxon>Bacteroidota</taxon>
        <taxon>Flavobacteriia</taxon>
        <taxon>Flavobacteriales</taxon>
        <taxon>Weeksellaceae</taxon>
        <taxon>Chryseobacterium group</taxon>
        <taxon>Chryseobacterium</taxon>
    </lineage>
</organism>
<accession>A0A135WJ34</accession>
<proteinExistence type="predicted"/>
<keyword evidence="2" id="KW-0201">Cytochrome c-type biogenesis</keyword>
<dbReference type="Proteomes" id="UP000070513">
    <property type="component" value="Unassembled WGS sequence"/>
</dbReference>
<dbReference type="GO" id="GO:0016491">
    <property type="term" value="F:oxidoreductase activity"/>
    <property type="evidence" value="ECO:0007669"/>
    <property type="project" value="InterPro"/>
</dbReference>
<dbReference type="RefSeq" id="WP_062648154.1">
    <property type="nucleotide sequence ID" value="NZ_LPUR01000001.1"/>
</dbReference>